<protein>
    <submittedName>
        <fullName evidence="2">Uncharacterized protein</fullName>
    </submittedName>
</protein>
<dbReference type="Proteomes" id="UP001498398">
    <property type="component" value="Unassembled WGS sequence"/>
</dbReference>
<sequence length="206" mass="22966">MDAALFDACTSAPLLLTLSLEKYLEILSTLSCVDLLDVSTQFENFSLVKGKRKDLARYLAGKLLLCATLASDPQQDGEHRYRTTLQHFSNTFDSSFVCVSENGISTSWNTLLSIFPLFSYDYDTLTGLLIINRLHILPSLLEGLREFYDKLFDEHPVPSPPLMRESPSEAESSRTPAKDNGHTSKKTKVDSSKSTRSQQKPGPGKK</sequence>
<dbReference type="EMBL" id="JBANRG010000017">
    <property type="protein sequence ID" value="KAK7458851.1"/>
    <property type="molecule type" value="Genomic_DNA"/>
</dbReference>
<organism evidence="2 3">
    <name type="scientific">Marasmiellus scandens</name>
    <dbReference type="NCBI Taxonomy" id="2682957"/>
    <lineage>
        <taxon>Eukaryota</taxon>
        <taxon>Fungi</taxon>
        <taxon>Dikarya</taxon>
        <taxon>Basidiomycota</taxon>
        <taxon>Agaricomycotina</taxon>
        <taxon>Agaricomycetes</taxon>
        <taxon>Agaricomycetidae</taxon>
        <taxon>Agaricales</taxon>
        <taxon>Marasmiineae</taxon>
        <taxon>Omphalotaceae</taxon>
        <taxon>Marasmiellus</taxon>
    </lineage>
</organism>
<evidence type="ECO:0000256" key="1">
    <source>
        <dbReference type="SAM" id="MobiDB-lite"/>
    </source>
</evidence>
<accession>A0ABR1JGV5</accession>
<evidence type="ECO:0000313" key="2">
    <source>
        <dbReference type="EMBL" id="KAK7458851.1"/>
    </source>
</evidence>
<reference evidence="2 3" key="1">
    <citation type="submission" date="2024-01" db="EMBL/GenBank/DDBJ databases">
        <title>A draft genome for the cacao thread blight pathogen Marasmiellus scandens.</title>
        <authorList>
            <person name="Baruah I.K."/>
            <person name="Leung J."/>
            <person name="Bukari Y."/>
            <person name="Amoako-Attah I."/>
            <person name="Meinhardt L.W."/>
            <person name="Bailey B.A."/>
            <person name="Cohen S.P."/>
        </authorList>
    </citation>
    <scope>NUCLEOTIDE SEQUENCE [LARGE SCALE GENOMIC DNA]</scope>
    <source>
        <strain evidence="2 3">GH-19</strain>
    </source>
</reference>
<gene>
    <name evidence="2" type="ORF">VKT23_009861</name>
</gene>
<proteinExistence type="predicted"/>
<keyword evidence="3" id="KW-1185">Reference proteome</keyword>
<comment type="caution">
    <text evidence="2">The sequence shown here is derived from an EMBL/GenBank/DDBJ whole genome shotgun (WGS) entry which is preliminary data.</text>
</comment>
<feature type="region of interest" description="Disordered" evidence="1">
    <location>
        <begin position="158"/>
        <end position="206"/>
    </location>
</feature>
<evidence type="ECO:0000313" key="3">
    <source>
        <dbReference type="Proteomes" id="UP001498398"/>
    </source>
</evidence>
<name>A0ABR1JGV5_9AGAR</name>
<feature type="compositionally biased region" description="Basic and acidic residues" evidence="1">
    <location>
        <begin position="176"/>
        <end position="193"/>
    </location>
</feature>